<proteinExistence type="predicted"/>
<gene>
    <name evidence="1" type="ORF">SAMN06295945_0971</name>
</gene>
<dbReference type="SUPFAM" id="SSF54285">
    <property type="entry name" value="MoaD/ThiS"/>
    <property type="match status" value="1"/>
</dbReference>
<dbReference type="InterPro" id="IPR016155">
    <property type="entry name" value="Mopterin_synth/thiamin_S_b"/>
</dbReference>
<name>A0A240E046_9BURK</name>
<dbReference type="InterPro" id="IPR010035">
    <property type="entry name" value="Thi_S"/>
</dbReference>
<dbReference type="InterPro" id="IPR012675">
    <property type="entry name" value="Beta-grasp_dom_sf"/>
</dbReference>
<accession>A0A240E046</accession>
<reference evidence="2" key="1">
    <citation type="submission" date="2017-08" db="EMBL/GenBank/DDBJ databases">
        <authorList>
            <person name="Varghese N."/>
            <person name="Submissions S."/>
        </authorList>
    </citation>
    <scope>NUCLEOTIDE SEQUENCE [LARGE SCALE GENOMIC DNA]</scope>
    <source>
        <strain evidence="2">AP-Melu-1000-B4</strain>
    </source>
</reference>
<protein>
    <submittedName>
        <fullName evidence="1">Sulfur carrier protein ThiS</fullName>
    </submittedName>
</protein>
<organism evidence="1 2">
    <name type="scientific">Polynucleobacter meluiroseus</name>
    <dbReference type="NCBI Taxonomy" id="1938814"/>
    <lineage>
        <taxon>Bacteria</taxon>
        <taxon>Pseudomonadati</taxon>
        <taxon>Pseudomonadota</taxon>
        <taxon>Betaproteobacteria</taxon>
        <taxon>Burkholderiales</taxon>
        <taxon>Burkholderiaceae</taxon>
        <taxon>Polynucleobacter</taxon>
    </lineage>
</organism>
<dbReference type="RefSeq" id="WP_096672872.1">
    <property type="nucleotide sequence ID" value="NZ_OANS01000002.1"/>
</dbReference>
<dbReference type="AlphaFoldDB" id="A0A240E046"/>
<dbReference type="Pfam" id="PF02597">
    <property type="entry name" value="ThiS"/>
    <property type="match status" value="1"/>
</dbReference>
<dbReference type="InterPro" id="IPR003749">
    <property type="entry name" value="ThiS/MoaD-like"/>
</dbReference>
<dbReference type="EMBL" id="OANS01000002">
    <property type="protein sequence ID" value="SNX28633.1"/>
    <property type="molecule type" value="Genomic_DNA"/>
</dbReference>
<dbReference type="OrthoDB" id="9800283at2"/>
<dbReference type="Gene3D" id="3.10.20.30">
    <property type="match status" value="1"/>
</dbReference>
<dbReference type="PANTHER" id="PTHR34472">
    <property type="entry name" value="SULFUR CARRIER PROTEIN THIS"/>
    <property type="match status" value="1"/>
</dbReference>
<sequence>MRITVNQVARDFPQGTKVSQVLDYIQARPPFAVAVNLTFVPKTQYAECTLNENDAVEVIAPVTGG</sequence>
<dbReference type="PANTHER" id="PTHR34472:SF1">
    <property type="entry name" value="SULFUR CARRIER PROTEIN THIS"/>
    <property type="match status" value="1"/>
</dbReference>
<dbReference type="NCBIfam" id="TIGR01683">
    <property type="entry name" value="thiS"/>
    <property type="match status" value="1"/>
</dbReference>
<evidence type="ECO:0000313" key="1">
    <source>
        <dbReference type="EMBL" id="SNX28633.1"/>
    </source>
</evidence>
<dbReference type="CDD" id="cd00565">
    <property type="entry name" value="Ubl_ThiS"/>
    <property type="match status" value="1"/>
</dbReference>
<evidence type="ECO:0000313" key="2">
    <source>
        <dbReference type="Proteomes" id="UP000218069"/>
    </source>
</evidence>
<keyword evidence="2" id="KW-1185">Reference proteome</keyword>
<dbReference type="Proteomes" id="UP000218069">
    <property type="component" value="Unassembled WGS sequence"/>
</dbReference>